<organism evidence="4 5">
    <name type="scientific">Hymenobacter glacieicola</name>
    <dbReference type="NCBI Taxonomy" id="1562124"/>
    <lineage>
        <taxon>Bacteria</taxon>
        <taxon>Pseudomonadati</taxon>
        <taxon>Bacteroidota</taxon>
        <taxon>Cytophagia</taxon>
        <taxon>Cytophagales</taxon>
        <taxon>Hymenobacteraceae</taxon>
        <taxon>Hymenobacter</taxon>
    </lineage>
</organism>
<evidence type="ECO:0000313" key="5">
    <source>
        <dbReference type="Proteomes" id="UP000601361"/>
    </source>
</evidence>
<keyword evidence="2" id="KW-1133">Transmembrane helix</keyword>
<reference evidence="5" key="1">
    <citation type="journal article" date="2019" name="Int. J. Syst. Evol. Microbiol.">
        <title>The Global Catalogue of Microorganisms (GCM) 10K type strain sequencing project: providing services to taxonomists for standard genome sequencing and annotation.</title>
        <authorList>
            <consortium name="The Broad Institute Genomics Platform"/>
            <consortium name="The Broad Institute Genome Sequencing Center for Infectious Disease"/>
            <person name="Wu L."/>
            <person name="Ma J."/>
        </authorList>
    </citation>
    <scope>NUCLEOTIDE SEQUENCE [LARGE SCALE GENOMIC DNA]</scope>
    <source>
        <strain evidence="5">CGMCC 1.12990</strain>
    </source>
</reference>
<dbReference type="EMBL" id="BMGS01000005">
    <property type="protein sequence ID" value="GGG44141.1"/>
    <property type="molecule type" value="Genomic_DNA"/>
</dbReference>
<feature type="domain" description="CAAX prenyl protease 2/Lysostaphin resistance protein A-like" evidence="3">
    <location>
        <begin position="167"/>
        <end position="255"/>
    </location>
</feature>
<feature type="transmembrane region" description="Helical" evidence="2">
    <location>
        <begin position="280"/>
        <end position="299"/>
    </location>
</feature>
<evidence type="ECO:0000256" key="2">
    <source>
        <dbReference type="SAM" id="Phobius"/>
    </source>
</evidence>
<dbReference type="PANTHER" id="PTHR36435:SF1">
    <property type="entry name" value="CAAX AMINO TERMINAL PROTEASE FAMILY PROTEIN"/>
    <property type="match status" value="1"/>
</dbReference>
<evidence type="ECO:0000313" key="4">
    <source>
        <dbReference type="EMBL" id="GGG44141.1"/>
    </source>
</evidence>
<proteinExistence type="predicted"/>
<gene>
    <name evidence="4" type="ORF">GCM10011378_20560</name>
</gene>
<protein>
    <recommendedName>
        <fullName evidence="3">CAAX prenyl protease 2/Lysostaphin resistance protein A-like domain-containing protein</fullName>
    </recommendedName>
</protein>
<feature type="transmembrane region" description="Helical" evidence="2">
    <location>
        <begin position="71"/>
        <end position="92"/>
    </location>
</feature>
<keyword evidence="2" id="KW-0472">Membrane</keyword>
<sequence length="350" mass="38497">MKGFVSSRLHPFANLALLLLLTVATLCIAGFFTMVFNKLLFGVGMQELGNVAQNPQGHPNGWGVLMLSQGVTLLVMLGGAALGLAAVTGYRWSEYFTPRRPVRAQWLLLAALLIISSLPAMAVLIEWNQGIHFPGFLSGFEEWAQAKELELKKATEFLARLNSTARLLVALVVLAVIPAFSEELFFRGVLQRNLVQWFNSRHVGIWLAAAIFSAIHQQFFGFVPRFVLGLVLGYLYEWSGNILVPMAAHFTQNAFQLLILYAQQRQWSAASFDPDSTESMPWYLVVASLLIGAGLLWYLREQMEGTRPEDEPTQLRTLGSTGVAVRQAGAASAGARTLSHDGVDATRSEG</sequence>
<keyword evidence="2" id="KW-0812">Transmembrane</keyword>
<feature type="region of interest" description="Disordered" evidence="1">
    <location>
        <begin position="330"/>
        <end position="350"/>
    </location>
</feature>
<keyword evidence="5" id="KW-1185">Reference proteome</keyword>
<feature type="transmembrane region" description="Helical" evidence="2">
    <location>
        <begin position="206"/>
        <end position="236"/>
    </location>
</feature>
<accession>A0ABQ1WSQ3</accession>
<evidence type="ECO:0000256" key="1">
    <source>
        <dbReference type="SAM" id="MobiDB-lite"/>
    </source>
</evidence>
<dbReference type="Pfam" id="PF02517">
    <property type="entry name" value="Rce1-like"/>
    <property type="match status" value="1"/>
</dbReference>
<evidence type="ECO:0000259" key="3">
    <source>
        <dbReference type="Pfam" id="PF02517"/>
    </source>
</evidence>
<dbReference type="Proteomes" id="UP000601361">
    <property type="component" value="Unassembled WGS sequence"/>
</dbReference>
<comment type="caution">
    <text evidence="4">The sequence shown here is derived from an EMBL/GenBank/DDBJ whole genome shotgun (WGS) entry which is preliminary data.</text>
</comment>
<dbReference type="InterPro" id="IPR052710">
    <property type="entry name" value="CAAX_protease"/>
</dbReference>
<feature type="transmembrane region" description="Helical" evidence="2">
    <location>
        <begin position="167"/>
        <end position="186"/>
    </location>
</feature>
<feature type="transmembrane region" description="Helical" evidence="2">
    <location>
        <begin position="12"/>
        <end position="36"/>
    </location>
</feature>
<dbReference type="RefSeq" id="WP_188557754.1">
    <property type="nucleotide sequence ID" value="NZ_BMGS01000005.1"/>
</dbReference>
<feature type="compositionally biased region" description="Basic and acidic residues" evidence="1">
    <location>
        <begin position="338"/>
        <end position="350"/>
    </location>
</feature>
<name>A0ABQ1WSQ3_9BACT</name>
<feature type="transmembrane region" description="Helical" evidence="2">
    <location>
        <begin position="104"/>
        <end position="125"/>
    </location>
</feature>
<dbReference type="InterPro" id="IPR003675">
    <property type="entry name" value="Rce1/LyrA-like_dom"/>
</dbReference>
<dbReference type="PANTHER" id="PTHR36435">
    <property type="entry name" value="SLR1288 PROTEIN"/>
    <property type="match status" value="1"/>
</dbReference>